<dbReference type="Gene3D" id="1.10.10.10">
    <property type="entry name" value="Winged helix-like DNA-binding domain superfamily/Winged helix DNA-binding domain"/>
    <property type="match status" value="1"/>
</dbReference>
<dbReference type="CDD" id="cd06171">
    <property type="entry name" value="Sigma70_r4"/>
    <property type="match status" value="1"/>
</dbReference>
<protein>
    <submittedName>
        <fullName evidence="8">RNA polymerase sigma factor</fullName>
    </submittedName>
</protein>
<dbReference type="InterPro" id="IPR013325">
    <property type="entry name" value="RNA_pol_sigma_r2"/>
</dbReference>
<evidence type="ECO:0000259" key="7">
    <source>
        <dbReference type="Pfam" id="PF08281"/>
    </source>
</evidence>
<proteinExistence type="inferred from homology"/>
<dbReference type="PANTHER" id="PTHR43133">
    <property type="entry name" value="RNA POLYMERASE ECF-TYPE SIGMA FACTO"/>
    <property type="match status" value="1"/>
</dbReference>
<sequence length="152" mass="16623">MRCQGASEAEACDAVQEAFAAALRAGPLDRDDAWPAWLRTVSRRCYLHARGRNARPAVEPRAPQELPESAAHGGESAGDAASARLHRFGVLELLRSLPERQRLVFTLHFEGLATAEIAAELEMQEAAVRKNLSRARTALKARLPLLTEDDDA</sequence>
<evidence type="ECO:0000256" key="4">
    <source>
        <dbReference type="ARBA" id="ARBA00023125"/>
    </source>
</evidence>
<dbReference type="SUPFAM" id="SSF88659">
    <property type="entry name" value="Sigma3 and sigma4 domains of RNA polymerase sigma factors"/>
    <property type="match status" value="1"/>
</dbReference>
<name>A0ABW1FZ14_9ACTN</name>
<evidence type="ECO:0000256" key="5">
    <source>
        <dbReference type="ARBA" id="ARBA00023163"/>
    </source>
</evidence>
<dbReference type="InterPro" id="IPR039425">
    <property type="entry name" value="RNA_pol_sigma-70-like"/>
</dbReference>
<gene>
    <name evidence="8" type="ORF">ACFP3V_11040</name>
</gene>
<dbReference type="RefSeq" id="WP_380582501.1">
    <property type="nucleotide sequence ID" value="NZ_JBHSQJ010000040.1"/>
</dbReference>
<dbReference type="InterPro" id="IPR013249">
    <property type="entry name" value="RNA_pol_sigma70_r4_t2"/>
</dbReference>
<dbReference type="Gene3D" id="1.10.1740.10">
    <property type="match status" value="1"/>
</dbReference>
<dbReference type="Pfam" id="PF08281">
    <property type="entry name" value="Sigma70_r4_2"/>
    <property type="match status" value="1"/>
</dbReference>
<dbReference type="InterPro" id="IPR036388">
    <property type="entry name" value="WH-like_DNA-bd_sf"/>
</dbReference>
<comment type="caution">
    <text evidence="8">The sequence shown here is derived from an EMBL/GenBank/DDBJ whole genome shotgun (WGS) entry which is preliminary data.</text>
</comment>
<dbReference type="Proteomes" id="UP001596174">
    <property type="component" value="Unassembled WGS sequence"/>
</dbReference>
<keyword evidence="4" id="KW-0238">DNA-binding</keyword>
<dbReference type="EMBL" id="JBHSQJ010000040">
    <property type="protein sequence ID" value="MFC5907755.1"/>
    <property type="molecule type" value="Genomic_DNA"/>
</dbReference>
<accession>A0ABW1FZ14</accession>
<evidence type="ECO:0000313" key="9">
    <source>
        <dbReference type="Proteomes" id="UP001596174"/>
    </source>
</evidence>
<evidence type="ECO:0000256" key="1">
    <source>
        <dbReference type="ARBA" id="ARBA00010641"/>
    </source>
</evidence>
<dbReference type="PANTHER" id="PTHR43133:SF8">
    <property type="entry name" value="RNA POLYMERASE SIGMA FACTOR HI_1459-RELATED"/>
    <property type="match status" value="1"/>
</dbReference>
<keyword evidence="2" id="KW-0805">Transcription regulation</keyword>
<comment type="similarity">
    <text evidence="1">Belongs to the sigma-70 factor family. ECF subfamily.</text>
</comment>
<evidence type="ECO:0000256" key="3">
    <source>
        <dbReference type="ARBA" id="ARBA00023082"/>
    </source>
</evidence>
<organism evidence="8 9">
    <name type="scientific">Streptacidiphilus monticola</name>
    <dbReference type="NCBI Taxonomy" id="2161674"/>
    <lineage>
        <taxon>Bacteria</taxon>
        <taxon>Bacillati</taxon>
        <taxon>Actinomycetota</taxon>
        <taxon>Actinomycetes</taxon>
        <taxon>Kitasatosporales</taxon>
        <taxon>Streptomycetaceae</taxon>
        <taxon>Streptacidiphilus</taxon>
    </lineage>
</organism>
<evidence type="ECO:0000313" key="8">
    <source>
        <dbReference type="EMBL" id="MFC5907755.1"/>
    </source>
</evidence>
<feature type="region of interest" description="Disordered" evidence="6">
    <location>
        <begin position="53"/>
        <end position="78"/>
    </location>
</feature>
<dbReference type="SUPFAM" id="SSF88946">
    <property type="entry name" value="Sigma2 domain of RNA polymerase sigma factors"/>
    <property type="match status" value="1"/>
</dbReference>
<dbReference type="NCBIfam" id="TIGR02937">
    <property type="entry name" value="sigma70-ECF"/>
    <property type="match status" value="1"/>
</dbReference>
<keyword evidence="3" id="KW-0731">Sigma factor</keyword>
<keyword evidence="9" id="KW-1185">Reference proteome</keyword>
<keyword evidence="5" id="KW-0804">Transcription</keyword>
<dbReference type="InterPro" id="IPR013324">
    <property type="entry name" value="RNA_pol_sigma_r3/r4-like"/>
</dbReference>
<dbReference type="InterPro" id="IPR014284">
    <property type="entry name" value="RNA_pol_sigma-70_dom"/>
</dbReference>
<evidence type="ECO:0000256" key="6">
    <source>
        <dbReference type="SAM" id="MobiDB-lite"/>
    </source>
</evidence>
<reference evidence="9" key="1">
    <citation type="journal article" date="2019" name="Int. J. Syst. Evol. Microbiol.">
        <title>The Global Catalogue of Microorganisms (GCM) 10K type strain sequencing project: providing services to taxonomists for standard genome sequencing and annotation.</title>
        <authorList>
            <consortium name="The Broad Institute Genomics Platform"/>
            <consortium name="The Broad Institute Genome Sequencing Center for Infectious Disease"/>
            <person name="Wu L."/>
            <person name="Ma J."/>
        </authorList>
    </citation>
    <scope>NUCLEOTIDE SEQUENCE [LARGE SCALE GENOMIC DNA]</scope>
    <source>
        <strain evidence="9">JCM 4816</strain>
    </source>
</reference>
<feature type="domain" description="RNA polymerase sigma factor 70 region 4 type 2" evidence="7">
    <location>
        <begin position="90"/>
        <end position="139"/>
    </location>
</feature>
<evidence type="ECO:0000256" key="2">
    <source>
        <dbReference type="ARBA" id="ARBA00023015"/>
    </source>
</evidence>